<dbReference type="GeneID" id="70124997"/>
<accession>A0A9P8ZWG4</accession>
<evidence type="ECO:0000313" key="2">
    <source>
        <dbReference type="Proteomes" id="UP000758603"/>
    </source>
</evidence>
<dbReference type="InterPro" id="IPR029058">
    <property type="entry name" value="AB_hydrolase_fold"/>
</dbReference>
<dbReference type="OrthoDB" id="2152248at2759"/>
<dbReference type="Gene3D" id="3.40.50.1820">
    <property type="entry name" value="alpha/beta hydrolase"/>
    <property type="match status" value="1"/>
</dbReference>
<comment type="caution">
    <text evidence="1">The sequence shown here is derived from an EMBL/GenBank/DDBJ whole genome shotgun (WGS) entry which is preliminary data.</text>
</comment>
<dbReference type="AlphaFoldDB" id="A0A9P8ZWG4"/>
<dbReference type="EMBL" id="JAGPXC010000005">
    <property type="protein sequence ID" value="KAH6652937.1"/>
    <property type="molecule type" value="Genomic_DNA"/>
</dbReference>
<reference evidence="1" key="1">
    <citation type="journal article" date="2021" name="Nat. Commun.">
        <title>Genetic determinants of endophytism in the Arabidopsis root mycobiome.</title>
        <authorList>
            <person name="Mesny F."/>
            <person name="Miyauchi S."/>
            <person name="Thiergart T."/>
            <person name="Pickel B."/>
            <person name="Atanasova L."/>
            <person name="Karlsson M."/>
            <person name="Huettel B."/>
            <person name="Barry K.W."/>
            <person name="Haridas S."/>
            <person name="Chen C."/>
            <person name="Bauer D."/>
            <person name="Andreopoulos W."/>
            <person name="Pangilinan J."/>
            <person name="LaButti K."/>
            <person name="Riley R."/>
            <person name="Lipzen A."/>
            <person name="Clum A."/>
            <person name="Drula E."/>
            <person name="Henrissat B."/>
            <person name="Kohler A."/>
            <person name="Grigoriev I.V."/>
            <person name="Martin F.M."/>
            <person name="Hacquard S."/>
        </authorList>
    </citation>
    <scope>NUCLEOTIDE SEQUENCE</scope>
    <source>
        <strain evidence="1">MPI-SDFR-AT-0073</strain>
    </source>
</reference>
<dbReference type="RefSeq" id="XP_045957214.1">
    <property type="nucleotide sequence ID" value="XM_046096104.1"/>
</dbReference>
<dbReference type="PANTHER" id="PTHR47381">
    <property type="entry name" value="ALPHA/BETA-HYDROLASES SUPERFAMILY PROTEIN"/>
    <property type="match status" value="1"/>
</dbReference>
<proteinExistence type="predicted"/>
<dbReference type="SUPFAM" id="SSF53474">
    <property type="entry name" value="alpha/beta-Hydrolases"/>
    <property type="match status" value="1"/>
</dbReference>
<evidence type="ECO:0000313" key="1">
    <source>
        <dbReference type="EMBL" id="KAH6652937.1"/>
    </source>
</evidence>
<sequence>MSTPNPLAAGGPAQNVSKTTLPIAGLHVDIYGLTELPPSAQSISCLWLHHPRLRAKEDMSTIASLALSSWHRHPSSSSSSSSSSPRGLIAVAFDQRNHGTRKISDVANQAWRQGNKTHAQDMFGIVSGAVVDTSLLLDGLEGYIFGNGEHGGPGRKVDQHLALGVSLGGHSVWQALFAEPRITAGVAVIGCPDYVALIRDRARLSKLETFSAADGGSSFLGSRDFPAALVGAVGKYDPKGLLFGTGDISFPTSEAEQKRLKPALDKTIRGKKFQVLSGGKDKLVPYAKSEPFLDFFKSAVETWYKDGGVSVEDIVYPDAGHEFNETMMNDAVRFIVDVVSDAHKGQTATAKI</sequence>
<gene>
    <name evidence="1" type="ORF">BKA67DRAFT_305170</name>
</gene>
<protein>
    <submittedName>
        <fullName evidence="1">Uncharacterized protein</fullName>
    </submittedName>
</protein>
<keyword evidence="2" id="KW-1185">Reference proteome</keyword>
<name>A0A9P8ZWG4_9PEZI</name>
<dbReference type="PANTHER" id="PTHR47381:SF3">
    <property type="entry name" value="ALPHA_BETA-HYDROLASES SUPERFAMILY PROTEIN"/>
    <property type="match status" value="1"/>
</dbReference>
<dbReference type="Proteomes" id="UP000758603">
    <property type="component" value="Unassembled WGS sequence"/>
</dbReference>
<organism evidence="1 2">
    <name type="scientific">Truncatella angustata</name>
    <dbReference type="NCBI Taxonomy" id="152316"/>
    <lineage>
        <taxon>Eukaryota</taxon>
        <taxon>Fungi</taxon>
        <taxon>Dikarya</taxon>
        <taxon>Ascomycota</taxon>
        <taxon>Pezizomycotina</taxon>
        <taxon>Sordariomycetes</taxon>
        <taxon>Xylariomycetidae</taxon>
        <taxon>Amphisphaeriales</taxon>
        <taxon>Sporocadaceae</taxon>
        <taxon>Truncatella</taxon>
    </lineage>
</organism>